<dbReference type="PANTHER" id="PTHR12526">
    <property type="entry name" value="GLYCOSYLTRANSFERASE"/>
    <property type="match status" value="1"/>
</dbReference>
<dbReference type="PANTHER" id="PTHR12526:SF630">
    <property type="entry name" value="GLYCOSYLTRANSFERASE"/>
    <property type="match status" value="1"/>
</dbReference>
<feature type="domain" description="Glycosyl transferase family 1" evidence="1">
    <location>
        <begin position="220"/>
        <end position="371"/>
    </location>
</feature>
<dbReference type="InterPro" id="IPR028098">
    <property type="entry name" value="Glyco_trans_4-like_N"/>
</dbReference>
<evidence type="ECO:0000313" key="3">
    <source>
        <dbReference type="EMBL" id="MFC3199360.1"/>
    </source>
</evidence>
<dbReference type="RefSeq" id="WP_379024888.1">
    <property type="nucleotide sequence ID" value="NZ_JBHRTA010000038.1"/>
</dbReference>
<dbReference type="Pfam" id="PF00534">
    <property type="entry name" value="Glycos_transf_1"/>
    <property type="match status" value="1"/>
</dbReference>
<dbReference type="Gene3D" id="3.40.50.2000">
    <property type="entry name" value="Glycogen Phosphorylase B"/>
    <property type="match status" value="2"/>
</dbReference>
<dbReference type="EMBL" id="JBHRTA010000038">
    <property type="protein sequence ID" value="MFC3199360.1"/>
    <property type="molecule type" value="Genomic_DNA"/>
</dbReference>
<dbReference type="Pfam" id="PF13439">
    <property type="entry name" value="Glyco_transf_4"/>
    <property type="match status" value="1"/>
</dbReference>
<organism evidence="3 4">
    <name type="scientific">Parapedobacter deserti</name>
    <dbReference type="NCBI Taxonomy" id="1912957"/>
    <lineage>
        <taxon>Bacteria</taxon>
        <taxon>Pseudomonadati</taxon>
        <taxon>Bacteroidota</taxon>
        <taxon>Sphingobacteriia</taxon>
        <taxon>Sphingobacteriales</taxon>
        <taxon>Sphingobacteriaceae</taxon>
        <taxon>Parapedobacter</taxon>
    </lineage>
</organism>
<reference evidence="4" key="1">
    <citation type="journal article" date="2019" name="Int. J. Syst. Evol. Microbiol.">
        <title>The Global Catalogue of Microorganisms (GCM) 10K type strain sequencing project: providing services to taxonomists for standard genome sequencing and annotation.</title>
        <authorList>
            <consortium name="The Broad Institute Genomics Platform"/>
            <consortium name="The Broad Institute Genome Sequencing Center for Infectious Disease"/>
            <person name="Wu L."/>
            <person name="Ma J."/>
        </authorList>
    </citation>
    <scope>NUCLEOTIDE SEQUENCE [LARGE SCALE GENOMIC DNA]</scope>
    <source>
        <strain evidence="4">KCTC 52416</strain>
    </source>
</reference>
<protein>
    <submittedName>
        <fullName evidence="3">Glycosyltransferase family 4 protein</fullName>
    </submittedName>
</protein>
<sequence length="401" mass="45277">MKILYINALYDPYIAGGAEISLKLIVEGMQARGHEVSVLSMKPEPGLQTDSVNGIRVYRAGLHNRYWPFQKERPGKLSRLAWHLQDRYNRSMQTYVREVLRVERPAVVSCHNLVGWSVAVWDEVRRAEIPVVQVLHDMYLLSPNSTLFSKGHSGPKRSFMERLLRIGYRQRSNRLTAVVGISRSILNRFASYGYFTQTARYVVHNARVIPESNPLRLRVADQPLTVGYIGTLSTVKGVAWLIHQFRQSGIDGTLRIAGRGKEEDERYLNDLAEGDSRIVFAGYADPQHFYRNIDVLVVPSLWEEPLGMVAVEGLANNLPVIASNRGGLRETVKDGKNGILCDPSESDSLGRALRMVWQDVGLYNRLAKEARASVAEYISVERMVSEYENILETARTAYAGK</sequence>
<accession>A0ABV7JQV5</accession>
<evidence type="ECO:0000313" key="4">
    <source>
        <dbReference type="Proteomes" id="UP001595526"/>
    </source>
</evidence>
<gene>
    <name evidence="3" type="ORF">ACFOET_17185</name>
</gene>
<evidence type="ECO:0000259" key="1">
    <source>
        <dbReference type="Pfam" id="PF00534"/>
    </source>
</evidence>
<dbReference type="SUPFAM" id="SSF53756">
    <property type="entry name" value="UDP-Glycosyltransferase/glycogen phosphorylase"/>
    <property type="match status" value="1"/>
</dbReference>
<comment type="caution">
    <text evidence="3">The sequence shown here is derived from an EMBL/GenBank/DDBJ whole genome shotgun (WGS) entry which is preliminary data.</text>
</comment>
<name>A0ABV7JQV5_9SPHI</name>
<feature type="domain" description="Glycosyltransferase subfamily 4-like N-terminal" evidence="2">
    <location>
        <begin position="16"/>
        <end position="205"/>
    </location>
</feature>
<dbReference type="CDD" id="cd03823">
    <property type="entry name" value="GT4_ExpE7-like"/>
    <property type="match status" value="1"/>
</dbReference>
<dbReference type="Proteomes" id="UP001595526">
    <property type="component" value="Unassembled WGS sequence"/>
</dbReference>
<evidence type="ECO:0000259" key="2">
    <source>
        <dbReference type="Pfam" id="PF13439"/>
    </source>
</evidence>
<keyword evidence="4" id="KW-1185">Reference proteome</keyword>
<dbReference type="InterPro" id="IPR001296">
    <property type="entry name" value="Glyco_trans_1"/>
</dbReference>
<proteinExistence type="predicted"/>